<dbReference type="GO" id="GO:0006506">
    <property type="term" value="P:GPI anchor biosynthetic process"/>
    <property type="evidence" value="ECO:0007669"/>
    <property type="project" value="UniProtKB-UniPathway"/>
</dbReference>
<dbReference type="PANTHER" id="PTHR21072">
    <property type="entry name" value="GPI TRANSAMIDASE COMPONENT PIG-S"/>
    <property type="match status" value="1"/>
</dbReference>
<evidence type="ECO:0000256" key="6">
    <source>
        <dbReference type="ARBA" id="ARBA00022824"/>
    </source>
</evidence>
<evidence type="ECO:0000256" key="4">
    <source>
        <dbReference type="ARBA" id="ARBA00022502"/>
    </source>
</evidence>
<evidence type="ECO:0000256" key="9">
    <source>
        <dbReference type="ARBA" id="ARBA00023180"/>
    </source>
</evidence>
<name>A0A438HS27_VITVI</name>
<dbReference type="Proteomes" id="UP000288805">
    <property type="component" value="Unassembled WGS sequence"/>
</dbReference>
<evidence type="ECO:0000256" key="5">
    <source>
        <dbReference type="ARBA" id="ARBA00022692"/>
    </source>
</evidence>
<keyword evidence="6" id="KW-0256">Endoplasmic reticulum</keyword>
<sequence length="209" mass="23959">MCLTQDISNWDFQRIDEILLAPVIKALEPVANISVESQVLYHTPKSSFSYWDEKWDSYIFSTKDLPFFVYHIYLPLNVNSNEWHLDTSIAAGGRSKILQFVVYIIHFLLLLFQFSGSEDFISITMCSQHNFCRYVFRYIPSAKECPLLLQLPNGEISVTNAFISPMWGGVAVWNPPGCSRDSESKHPARTQFLLSVILEEDQLVLVKVA</sequence>
<dbReference type="UniPathway" id="UPA00196"/>
<organism evidence="10 11">
    <name type="scientific">Vitis vinifera</name>
    <name type="common">Grape</name>
    <dbReference type="NCBI Taxonomy" id="29760"/>
    <lineage>
        <taxon>Eukaryota</taxon>
        <taxon>Viridiplantae</taxon>
        <taxon>Streptophyta</taxon>
        <taxon>Embryophyta</taxon>
        <taxon>Tracheophyta</taxon>
        <taxon>Spermatophyta</taxon>
        <taxon>Magnoliopsida</taxon>
        <taxon>eudicotyledons</taxon>
        <taxon>Gunneridae</taxon>
        <taxon>Pentapetalae</taxon>
        <taxon>rosids</taxon>
        <taxon>Vitales</taxon>
        <taxon>Vitaceae</taxon>
        <taxon>Viteae</taxon>
        <taxon>Vitis</taxon>
    </lineage>
</organism>
<evidence type="ECO:0000313" key="10">
    <source>
        <dbReference type="EMBL" id="RVW87255.1"/>
    </source>
</evidence>
<comment type="caution">
    <text evidence="10">The sequence shown here is derived from an EMBL/GenBank/DDBJ whole genome shotgun (WGS) entry which is preliminary data.</text>
</comment>
<comment type="similarity">
    <text evidence="3">Belongs to the PIGS family.</text>
</comment>
<evidence type="ECO:0000256" key="8">
    <source>
        <dbReference type="ARBA" id="ARBA00023136"/>
    </source>
</evidence>
<keyword evidence="7" id="KW-1133">Transmembrane helix</keyword>
<reference evidence="10 11" key="1">
    <citation type="journal article" date="2018" name="PLoS Genet.">
        <title>Population sequencing reveals clonal diversity and ancestral inbreeding in the grapevine cultivar Chardonnay.</title>
        <authorList>
            <person name="Roach M.J."/>
            <person name="Johnson D.L."/>
            <person name="Bohlmann J."/>
            <person name="van Vuuren H.J."/>
            <person name="Jones S.J."/>
            <person name="Pretorius I.S."/>
            <person name="Schmidt S.A."/>
            <person name="Borneman A.R."/>
        </authorList>
    </citation>
    <scope>NUCLEOTIDE SEQUENCE [LARGE SCALE GENOMIC DNA]</scope>
    <source>
        <strain evidence="11">cv. Chardonnay</strain>
        <tissue evidence="10">Leaf</tissue>
    </source>
</reference>
<evidence type="ECO:0000256" key="1">
    <source>
        <dbReference type="ARBA" id="ARBA00004477"/>
    </source>
</evidence>
<keyword evidence="9" id="KW-0325">Glycoprotein</keyword>
<dbReference type="EMBL" id="QGNW01000185">
    <property type="protein sequence ID" value="RVW87255.1"/>
    <property type="molecule type" value="Genomic_DNA"/>
</dbReference>
<evidence type="ECO:0000256" key="3">
    <source>
        <dbReference type="ARBA" id="ARBA00005316"/>
    </source>
</evidence>
<protein>
    <submittedName>
        <fullName evidence="10">Uncharacterized protein</fullName>
    </submittedName>
</protein>
<comment type="pathway">
    <text evidence="2">Glycolipid biosynthesis; glycosylphosphatidylinositol-anchor biosynthesis.</text>
</comment>
<dbReference type="InterPro" id="IPR019540">
    <property type="entry name" value="PtdIno-glycan_biosynth_class_S"/>
</dbReference>
<gene>
    <name evidence="10" type="ORF">CK203_037157</name>
</gene>
<keyword evidence="5" id="KW-0812">Transmembrane</keyword>
<comment type="subcellular location">
    <subcellularLocation>
        <location evidence="1">Endoplasmic reticulum membrane</location>
        <topology evidence="1">Multi-pass membrane protein</topology>
    </subcellularLocation>
</comment>
<keyword evidence="4" id="KW-0337">GPI-anchor biosynthesis</keyword>
<dbReference type="GO" id="GO:0016255">
    <property type="term" value="P:attachment of GPI anchor to protein"/>
    <property type="evidence" value="ECO:0007669"/>
    <property type="project" value="InterPro"/>
</dbReference>
<proteinExistence type="inferred from homology"/>
<evidence type="ECO:0000313" key="11">
    <source>
        <dbReference type="Proteomes" id="UP000288805"/>
    </source>
</evidence>
<keyword evidence="8" id="KW-0472">Membrane</keyword>
<dbReference type="GO" id="GO:0042765">
    <property type="term" value="C:GPI-anchor transamidase complex"/>
    <property type="evidence" value="ECO:0007669"/>
    <property type="project" value="InterPro"/>
</dbReference>
<evidence type="ECO:0000256" key="7">
    <source>
        <dbReference type="ARBA" id="ARBA00022989"/>
    </source>
</evidence>
<dbReference type="PANTHER" id="PTHR21072:SF13">
    <property type="entry name" value="GPI TRANSAMIDASE COMPONENT PIG-S"/>
    <property type="match status" value="1"/>
</dbReference>
<evidence type="ECO:0000256" key="2">
    <source>
        <dbReference type="ARBA" id="ARBA00004687"/>
    </source>
</evidence>
<accession>A0A438HS27</accession>
<dbReference type="AlphaFoldDB" id="A0A438HS27"/>
<dbReference type="Pfam" id="PF10510">
    <property type="entry name" value="PIG-S"/>
    <property type="match status" value="2"/>
</dbReference>